<dbReference type="InterPro" id="IPR007492">
    <property type="entry name" value="LytTR_DNA-bd_dom"/>
</dbReference>
<keyword evidence="1" id="KW-0597">Phosphoprotein</keyword>
<dbReference type="Gene3D" id="3.40.50.2300">
    <property type="match status" value="1"/>
</dbReference>
<dbReference type="GeneID" id="70580316"/>
<dbReference type="SMART" id="SM00448">
    <property type="entry name" value="REC"/>
    <property type="match status" value="1"/>
</dbReference>
<proteinExistence type="predicted"/>
<dbReference type="Proteomes" id="UP000593842">
    <property type="component" value="Chromosome"/>
</dbReference>
<dbReference type="SUPFAM" id="SSF52172">
    <property type="entry name" value="CheY-like"/>
    <property type="match status" value="1"/>
</dbReference>
<dbReference type="InterPro" id="IPR001789">
    <property type="entry name" value="Sig_transdc_resp-reg_receiver"/>
</dbReference>
<name>A0A7I8E3K6_9FIRM</name>
<dbReference type="PROSITE" id="PS50110">
    <property type="entry name" value="RESPONSE_REGULATORY"/>
    <property type="match status" value="1"/>
</dbReference>
<protein>
    <submittedName>
        <fullName evidence="3">DNA-binding response regulator</fullName>
    </submittedName>
</protein>
<dbReference type="Gene3D" id="2.40.50.1020">
    <property type="entry name" value="LytTr DNA-binding domain"/>
    <property type="match status" value="1"/>
</dbReference>
<gene>
    <name evidence="3" type="ORF">Fi14EGH31_18760</name>
</gene>
<keyword evidence="3" id="KW-0238">DNA-binding</keyword>
<dbReference type="RefSeq" id="WP_200764755.1">
    <property type="nucleotide sequence ID" value="NZ_AP024085.1"/>
</dbReference>
<dbReference type="GO" id="GO:0003677">
    <property type="term" value="F:DNA binding"/>
    <property type="evidence" value="ECO:0007669"/>
    <property type="project" value="UniProtKB-KW"/>
</dbReference>
<dbReference type="Pfam" id="PF04397">
    <property type="entry name" value="LytTR"/>
    <property type="match status" value="1"/>
</dbReference>
<sequence>MNILIFENNDDDFNHLTSCIKNYFTKENIDYHIHRCNNKEELLKTIQQYNLLFLDIELDEDNGIDLGMELKKSNHDCLIMITTNYAKYAIDGYKINADRYFIKPINQQEFNIEIDFVINKYNKDNIYFFDKNICNYKIYVKDIIYIEFINRKSVIHQINGKKIDTNCTLKYWYEKLNSLAFAYSYKAFLVNLEYVVALYKNDLKMINDDIVPLSRHYKKEFETKYLDFLQDTL</sequence>
<reference evidence="4" key="1">
    <citation type="submission" date="2020-09" db="EMBL/GenBank/DDBJ databases">
        <title>Complete genome sequencing of Faecalibacillus intestinalis strain 14EGH31.</title>
        <authorList>
            <person name="Sakamoto M."/>
            <person name="Murakami T."/>
            <person name="Mori H."/>
        </authorList>
    </citation>
    <scope>NUCLEOTIDE SEQUENCE [LARGE SCALE GENOMIC DNA]</scope>
    <source>
        <strain evidence="4">14EGH31</strain>
    </source>
</reference>
<evidence type="ECO:0000256" key="1">
    <source>
        <dbReference type="PROSITE-ProRule" id="PRU00169"/>
    </source>
</evidence>
<dbReference type="SMART" id="SM00850">
    <property type="entry name" value="LytTR"/>
    <property type="match status" value="1"/>
</dbReference>
<feature type="modified residue" description="4-aspartylphosphate" evidence="1">
    <location>
        <position position="55"/>
    </location>
</feature>
<dbReference type="PANTHER" id="PTHR37299:SF1">
    <property type="entry name" value="STAGE 0 SPORULATION PROTEIN A HOMOLOG"/>
    <property type="match status" value="1"/>
</dbReference>
<dbReference type="PANTHER" id="PTHR37299">
    <property type="entry name" value="TRANSCRIPTIONAL REGULATOR-RELATED"/>
    <property type="match status" value="1"/>
</dbReference>
<evidence type="ECO:0000313" key="4">
    <source>
        <dbReference type="Proteomes" id="UP000593842"/>
    </source>
</evidence>
<evidence type="ECO:0000313" key="3">
    <source>
        <dbReference type="EMBL" id="BCL58164.1"/>
    </source>
</evidence>
<evidence type="ECO:0000259" key="2">
    <source>
        <dbReference type="PROSITE" id="PS50110"/>
    </source>
</evidence>
<dbReference type="AlphaFoldDB" id="A0A7I8E3K6"/>
<dbReference type="InterPro" id="IPR046947">
    <property type="entry name" value="LytR-like"/>
</dbReference>
<dbReference type="Pfam" id="PF00072">
    <property type="entry name" value="Response_reg"/>
    <property type="match status" value="1"/>
</dbReference>
<accession>A0A7I8E3K6</accession>
<dbReference type="GO" id="GO:0000156">
    <property type="term" value="F:phosphorelay response regulator activity"/>
    <property type="evidence" value="ECO:0007669"/>
    <property type="project" value="InterPro"/>
</dbReference>
<dbReference type="InterPro" id="IPR011006">
    <property type="entry name" value="CheY-like_superfamily"/>
</dbReference>
<feature type="domain" description="Response regulatory" evidence="2">
    <location>
        <begin position="2"/>
        <end position="118"/>
    </location>
</feature>
<dbReference type="EMBL" id="AP024085">
    <property type="protein sequence ID" value="BCL58164.1"/>
    <property type="molecule type" value="Genomic_DNA"/>
</dbReference>
<dbReference type="KEGG" id="fit:Fi14EGH31_18760"/>
<organism evidence="3 4">
    <name type="scientific">Faecalibacillus intestinalis</name>
    <dbReference type="NCBI Taxonomy" id="1982626"/>
    <lineage>
        <taxon>Bacteria</taxon>
        <taxon>Bacillati</taxon>
        <taxon>Bacillota</taxon>
        <taxon>Erysipelotrichia</taxon>
        <taxon>Erysipelotrichales</taxon>
        <taxon>Coprobacillaceae</taxon>
        <taxon>Faecalibacillus</taxon>
    </lineage>
</organism>